<dbReference type="Proteomes" id="UP000324222">
    <property type="component" value="Unassembled WGS sequence"/>
</dbReference>
<proteinExistence type="predicted"/>
<evidence type="ECO:0000313" key="1">
    <source>
        <dbReference type="EMBL" id="MPC16982.1"/>
    </source>
</evidence>
<keyword evidence="2" id="KW-1185">Reference proteome</keyword>
<accession>A0A5B7D6S1</accession>
<comment type="caution">
    <text evidence="1">The sequence shown here is derived from an EMBL/GenBank/DDBJ whole genome shotgun (WGS) entry which is preliminary data.</text>
</comment>
<organism evidence="1 2">
    <name type="scientific">Portunus trituberculatus</name>
    <name type="common">Swimming crab</name>
    <name type="synonym">Neptunus trituberculatus</name>
    <dbReference type="NCBI Taxonomy" id="210409"/>
    <lineage>
        <taxon>Eukaryota</taxon>
        <taxon>Metazoa</taxon>
        <taxon>Ecdysozoa</taxon>
        <taxon>Arthropoda</taxon>
        <taxon>Crustacea</taxon>
        <taxon>Multicrustacea</taxon>
        <taxon>Malacostraca</taxon>
        <taxon>Eumalacostraca</taxon>
        <taxon>Eucarida</taxon>
        <taxon>Decapoda</taxon>
        <taxon>Pleocyemata</taxon>
        <taxon>Brachyura</taxon>
        <taxon>Eubrachyura</taxon>
        <taxon>Portunoidea</taxon>
        <taxon>Portunidae</taxon>
        <taxon>Portuninae</taxon>
        <taxon>Portunus</taxon>
    </lineage>
</organism>
<protein>
    <submittedName>
        <fullName evidence="1">Uncharacterized protein</fullName>
    </submittedName>
</protein>
<dbReference type="AlphaFoldDB" id="A0A5B7D6S1"/>
<dbReference type="EMBL" id="VSRR010000553">
    <property type="protein sequence ID" value="MPC16982.1"/>
    <property type="molecule type" value="Genomic_DNA"/>
</dbReference>
<name>A0A5B7D6S1_PORTR</name>
<gene>
    <name evidence="1" type="ORF">E2C01_009826</name>
</gene>
<sequence>MSQRADSLRLGIHSPGAGALGRRQAGLRHVKTVVAQRVAPGGSWDGRLLITASRVVWRWTQAGGVADGSSRGLGNGRKGRDE</sequence>
<evidence type="ECO:0000313" key="2">
    <source>
        <dbReference type="Proteomes" id="UP000324222"/>
    </source>
</evidence>
<reference evidence="1 2" key="1">
    <citation type="submission" date="2019-05" db="EMBL/GenBank/DDBJ databases">
        <title>Another draft genome of Portunus trituberculatus and its Hox gene families provides insights of decapod evolution.</title>
        <authorList>
            <person name="Jeong J.-H."/>
            <person name="Song I."/>
            <person name="Kim S."/>
            <person name="Choi T."/>
            <person name="Kim D."/>
            <person name="Ryu S."/>
            <person name="Kim W."/>
        </authorList>
    </citation>
    <scope>NUCLEOTIDE SEQUENCE [LARGE SCALE GENOMIC DNA]</scope>
    <source>
        <tissue evidence="1">Muscle</tissue>
    </source>
</reference>